<organism evidence="2 3">
    <name type="scientific">Kineothrix sedimenti</name>
    <dbReference type="NCBI Taxonomy" id="3123317"/>
    <lineage>
        <taxon>Bacteria</taxon>
        <taxon>Bacillati</taxon>
        <taxon>Bacillota</taxon>
        <taxon>Clostridia</taxon>
        <taxon>Lachnospirales</taxon>
        <taxon>Lachnospiraceae</taxon>
        <taxon>Kineothrix</taxon>
    </lineage>
</organism>
<sequence length="114" mass="12423">MNRRNHRTSRKGGYIFTAKKHPEKGIMSTTLGIISVISIAAAVYLSYRSAGAAVTQYGAAVFLVTLFSLTGLILGILSRMEKDRYYLFSYLGIGFNTVVLAMISIILYAGAYGV</sequence>
<dbReference type="RefSeq" id="WP_342759268.1">
    <property type="nucleotide sequence ID" value="NZ_CP146256.1"/>
</dbReference>
<feature type="transmembrane region" description="Helical" evidence="1">
    <location>
        <begin position="85"/>
        <end position="111"/>
    </location>
</feature>
<dbReference type="Proteomes" id="UP001451571">
    <property type="component" value="Chromosome"/>
</dbReference>
<keyword evidence="1" id="KW-0812">Transmembrane</keyword>
<keyword evidence="1" id="KW-0472">Membrane</keyword>
<name>A0ABZ3EZI6_9FIRM</name>
<keyword evidence="1" id="KW-1133">Transmembrane helix</keyword>
<accession>A0ABZ3EZI6</accession>
<dbReference type="Pfam" id="PF19639">
    <property type="entry name" value="DUF6142"/>
    <property type="match status" value="1"/>
</dbReference>
<keyword evidence="3" id="KW-1185">Reference proteome</keyword>
<proteinExistence type="predicted"/>
<evidence type="ECO:0000256" key="1">
    <source>
        <dbReference type="SAM" id="Phobius"/>
    </source>
</evidence>
<evidence type="ECO:0000313" key="3">
    <source>
        <dbReference type="Proteomes" id="UP001451571"/>
    </source>
</evidence>
<gene>
    <name evidence="2" type="ORF">V6984_08070</name>
</gene>
<reference evidence="2 3" key="1">
    <citation type="submission" date="2024-02" db="EMBL/GenBank/DDBJ databases">
        <title>Bacterial strain from lacustrine sediment.</title>
        <authorList>
            <person name="Petit C."/>
            <person name="Fadhlaoui K."/>
        </authorList>
    </citation>
    <scope>NUCLEOTIDE SEQUENCE [LARGE SCALE GENOMIC DNA]</scope>
    <source>
        <strain evidence="2 3">IPX-CK</strain>
    </source>
</reference>
<feature type="transmembrane region" description="Helical" evidence="1">
    <location>
        <begin position="25"/>
        <end position="45"/>
    </location>
</feature>
<dbReference type="EMBL" id="CP146256">
    <property type="protein sequence ID" value="XAH75698.1"/>
    <property type="molecule type" value="Genomic_DNA"/>
</dbReference>
<protein>
    <submittedName>
        <fullName evidence="2">DUF6142 family protein</fullName>
    </submittedName>
</protein>
<feature type="transmembrane region" description="Helical" evidence="1">
    <location>
        <begin position="57"/>
        <end position="78"/>
    </location>
</feature>
<evidence type="ECO:0000313" key="2">
    <source>
        <dbReference type="EMBL" id="XAH75698.1"/>
    </source>
</evidence>
<dbReference type="InterPro" id="IPR046140">
    <property type="entry name" value="DUF6142"/>
</dbReference>